<protein>
    <submittedName>
        <fullName evidence="2">Uncharacterized protein</fullName>
    </submittedName>
</protein>
<evidence type="ECO:0000313" key="3">
    <source>
        <dbReference type="Proteomes" id="UP000807469"/>
    </source>
</evidence>
<name>A0A9P6CU83_9AGAR</name>
<evidence type="ECO:0000256" key="1">
    <source>
        <dbReference type="SAM" id="MobiDB-lite"/>
    </source>
</evidence>
<feature type="non-terminal residue" evidence="2">
    <location>
        <position position="1"/>
    </location>
</feature>
<feature type="compositionally biased region" description="Basic residues" evidence="1">
    <location>
        <begin position="172"/>
        <end position="187"/>
    </location>
</feature>
<gene>
    <name evidence="2" type="ORF">BDN70DRAFT_765889</name>
</gene>
<feature type="region of interest" description="Disordered" evidence="1">
    <location>
        <begin position="172"/>
        <end position="193"/>
    </location>
</feature>
<evidence type="ECO:0000313" key="2">
    <source>
        <dbReference type="EMBL" id="KAF9473695.1"/>
    </source>
</evidence>
<reference evidence="2" key="1">
    <citation type="submission" date="2020-11" db="EMBL/GenBank/DDBJ databases">
        <authorList>
            <consortium name="DOE Joint Genome Institute"/>
            <person name="Ahrendt S."/>
            <person name="Riley R."/>
            <person name="Andreopoulos W."/>
            <person name="Labutti K."/>
            <person name="Pangilinan J."/>
            <person name="Ruiz-Duenas F.J."/>
            <person name="Barrasa J.M."/>
            <person name="Sanchez-Garcia M."/>
            <person name="Camarero S."/>
            <person name="Miyauchi S."/>
            <person name="Serrano A."/>
            <person name="Linde D."/>
            <person name="Babiker R."/>
            <person name="Drula E."/>
            <person name="Ayuso-Fernandez I."/>
            <person name="Pacheco R."/>
            <person name="Padilla G."/>
            <person name="Ferreira P."/>
            <person name="Barriuso J."/>
            <person name="Kellner H."/>
            <person name="Castanera R."/>
            <person name="Alfaro M."/>
            <person name="Ramirez L."/>
            <person name="Pisabarro A.G."/>
            <person name="Kuo A."/>
            <person name="Tritt A."/>
            <person name="Lipzen A."/>
            <person name="He G."/>
            <person name="Yan M."/>
            <person name="Ng V."/>
            <person name="Cullen D."/>
            <person name="Martin F."/>
            <person name="Rosso M.-N."/>
            <person name="Henrissat B."/>
            <person name="Hibbett D."/>
            <person name="Martinez A.T."/>
            <person name="Grigoriev I.V."/>
        </authorList>
    </citation>
    <scope>NUCLEOTIDE SEQUENCE</scope>
    <source>
        <strain evidence="2">CIRM-BRFM 674</strain>
    </source>
</reference>
<dbReference type="AlphaFoldDB" id="A0A9P6CU83"/>
<proteinExistence type="predicted"/>
<sequence>CFVCEKDMPEGDLLRSEGPLTCSQCPNYVQIEQMSGQGLLKHMGTHILYDAALRGADSPCGLCLNTGGLCEIYLLQRHGGEMVSIDQVKSRCPNLRPFQIKKAEEFTLKQPCTNHPMLCPLCPHGAPAVWKYNLQSHIRVWHPLNNAALYEPHWRPHPDEHRLMEAEWDKLKRRRNRPSKASSSRKLKISDGH</sequence>
<dbReference type="OrthoDB" id="3241874at2759"/>
<organism evidence="2 3">
    <name type="scientific">Pholiota conissans</name>
    <dbReference type="NCBI Taxonomy" id="109636"/>
    <lineage>
        <taxon>Eukaryota</taxon>
        <taxon>Fungi</taxon>
        <taxon>Dikarya</taxon>
        <taxon>Basidiomycota</taxon>
        <taxon>Agaricomycotina</taxon>
        <taxon>Agaricomycetes</taxon>
        <taxon>Agaricomycetidae</taxon>
        <taxon>Agaricales</taxon>
        <taxon>Agaricineae</taxon>
        <taxon>Strophariaceae</taxon>
        <taxon>Pholiota</taxon>
    </lineage>
</organism>
<accession>A0A9P6CU83</accession>
<feature type="non-terminal residue" evidence="2">
    <location>
        <position position="193"/>
    </location>
</feature>
<dbReference type="EMBL" id="MU155423">
    <property type="protein sequence ID" value="KAF9473695.1"/>
    <property type="molecule type" value="Genomic_DNA"/>
</dbReference>
<comment type="caution">
    <text evidence="2">The sequence shown here is derived from an EMBL/GenBank/DDBJ whole genome shotgun (WGS) entry which is preliminary data.</text>
</comment>
<dbReference type="Proteomes" id="UP000807469">
    <property type="component" value="Unassembled WGS sequence"/>
</dbReference>
<keyword evidence="3" id="KW-1185">Reference proteome</keyword>